<dbReference type="EMBL" id="QGGY01000015">
    <property type="protein sequence ID" value="PWJ72946.1"/>
    <property type="molecule type" value="Genomic_DNA"/>
</dbReference>
<reference evidence="2 3" key="1">
    <citation type="submission" date="2018-05" db="EMBL/GenBank/DDBJ databases">
        <authorList>
            <person name="Goeker M."/>
            <person name="Huntemann M."/>
            <person name="Clum A."/>
            <person name="Pillay M."/>
            <person name="Palaniappan K."/>
            <person name="Varghese N."/>
            <person name="Mikhailova N."/>
            <person name="Stamatis D."/>
            <person name="Reddy T."/>
            <person name="Daum C."/>
            <person name="Shapiro N."/>
            <person name="Ivanova N."/>
            <person name="Kyrpides N."/>
            <person name="Woyke T."/>
        </authorList>
    </citation>
    <scope>NUCLEOTIDE SEQUENCE [LARGE SCALE GENOMIC DNA]</scope>
    <source>
        <strain evidence="2 3">DSM 26524</strain>
    </source>
</reference>
<dbReference type="Pfam" id="PF06605">
    <property type="entry name" value="Prophage_tail"/>
    <property type="match status" value="1"/>
</dbReference>
<dbReference type="NCBIfam" id="TIGR01665">
    <property type="entry name" value="put_anti_recept"/>
    <property type="match status" value="1"/>
</dbReference>
<comment type="caution">
    <text evidence="2">The sequence shown here is derived from an EMBL/GenBank/DDBJ whole genome shotgun (WGS) entry which is preliminary data.</text>
</comment>
<dbReference type="Proteomes" id="UP000245412">
    <property type="component" value="Unassembled WGS sequence"/>
</dbReference>
<proteinExistence type="predicted"/>
<name>A0AB73SZN9_9FIRM</name>
<keyword evidence="3" id="KW-1185">Reference proteome</keyword>
<organism evidence="2 3">
    <name type="scientific">Murimonas intestini</name>
    <dbReference type="NCBI Taxonomy" id="1337051"/>
    <lineage>
        <taxon>Bacteria</taxon>
        <taxon>Bacillati</taxon>
        <taxon>Bacillota</taxon>
        <taxon>Clostridia</taxon>
        <taxon>Lachnospirales</taxon>
        <taxon>Lachnospiraceae</taxon>
        <taxon>Murimonas</taxon>
    </lineage>
</organism>
<gene>
    <name evidence="2" type="ORF">C7383_115102</name>
</gene>
<accession>A0AB73SZN9</accession>
<dbReference type="AlphaFoldDB" id="A0AB73SZN9"/>
<feature type="domain" description="Tail spike" evidence="1">
    <location>
        <begin position="100"/>
        <end position="250"/>
    </location>
</feature>
<evidence type="ECO:0000259" key="1">
    <source>
        <dbReference type="Pfam" id="PF06605"/>
    </source>
</evidence>
<evidence type="ECO:0000313" key="3">
    <source>
        <dbReference type="Proteomes" id="UP000245412"/>
    </source>
</evidence>
<evidence type="ECO:0000313" key="2">
    <source>
        <dbReference type="EMBL" id="PWJ72946.1"/>
    </source>
</evidence>
<dbReference type="InterPro" id="IPR010572">
    <property type="entry name" value="Tail_dom"/>
</dbReference>
<sequence length="915" mass="101502">MIQIYKAGNTDYSRNGDYVLQPILCEFTCKINAEWELELEHVITEDVIRLLMIDSVIKAPAGIRGIEQEQLFRVYNTAKDFYTIHAYARPVFLDAAQDCFIPDSRPTDKNGQQALDIMCSGSRYSGKTDIGTVSTAYYINKNLIEAISGDDDNAFLKRWGGEILYNNYQIIINNHIGGDYGARAAFGYNLTGVEERADKEDVITRIVPVAYNGRMCSNPYYVDSPKIHNYPYIHHRIVKYEHIKLKEDMQGEPDEDDLVFNTLPELQAKLRELAAEEFKKGIDVPQVAYKVTIADIAQTEEYKDIKDLVEISLGDTVACTNKRLGITTQTRCVGIRYDCVSERILELKLGDAVWDVSDSLTEIYKAVTGTIDTGNGTLMADKVKGVLNLFNAQLKYQKNVAQKQDVRAILFEDTDTESDNYGALCIGSLGLQIADKRTTDGREWDWTTAITAKGAVADIIATGYMLADRIRGGTLTLGGANNVNGVFKVLDKKGNIVMSADTNGVNIKIGSVEEDAISEAYKGKLQSQFKVNTDAISAEVTRAKGSEETLRSSLKVTSDAVTAEVSRAKGAEETLKSSIKVTSDAVTTEVNRAKGAEESLKSSIKVTADNINSEVAKKVNGTQIISTINQSAEAVSIKADKINLNGAVTANQNFKILEDGSMETKYANIKGGEMSVGSNFKVTNGGIVYAFAPKFVLGMQLAKNMFSSIEDADYKYYAWYLGDNLWLGSQDGEDVWMPSIRPLKISAAGDIYSFGNISCFGTKSRIADTKNFSQKKLYCYEMASPMFGDCGTGCTDENGDCYISIDPVFEETIEQEPIVKLTKYGKGELYVSEINSGYFVVKGERNLKFAWEILGKQKGFGGLRLESDVPEKESIDRIESLYAGDREKEIEPILCYKEELEYDKESDEFYASYYR</sequence>
<dbReference type="RefSeq" id="WP_109748112.1">
    <property type="nucleotide sequence ID" value="NZ_JANKBI010000015.1"/>
</dbReference>
<protein>
    <submittedName>
        <fullName evidence="2">Phage minor structural protein</fullName>
    </submittedName>
</protein>
<dbReference type="InterPro" id="IPR007119">
    <property type="entry name" value="Phage_tail_spike_N"/>
</dbReference>